<reference evidence="13 14" key="1">
    <citation type="submission" date="2016-10" db="EMBL/GenBank/DDBJ databases">
        <authorList>
            <person name="de Groot N.N."/>
        </authorList>
    </citation>
    <scope>NUCLEOTIDE SEQUENCE [LARGE SCALE GENOMIC DNA]</scope>
    <source>
        <strain evidence="13 14">DSM 18978</strain>
    </source>
</reference>
<organism evidence="13 14">
    <name type="scientific">Alkaliphilus peptidifermentans DSM 18978</name>
    <dbReference type="NCBI Taxonomy" id="1120976"/>
    <lineage>
        <taxon>Bacteria</taxon>
        <taxon>Bacillati</taxon>
        <taxon>Bacillota</taxon>
        <taxon>Clostridia</taxon>
        <taxon>Peptostreptococcales</taxon>
        <taxon>Natronincolaceae</taxon>
        <taxon>Alkaliphilus</taxon>
    </lineage>
</organism>
<dbReference type="CDD" id="cd00685">
    <property type="entry name" value="Trans_IPPS_HT"/>
    <property type="match status" value="1"/>
</dbReference>
<evidence type="ECO:0000256" key="7">
    <source>
        <dbReference type="ARBA" id="ARBA00022842"/>
    </source>
</evidence>
<keyword evidence="7" id="KW-0460">Magnesium</keyword>
<dbReference type="EMBL" id="FMUS01000026">
    <property type="protein sequence ID" value="SCY98733.1"/>
    <property type="molecule type" value="Genomic_DNA"/>
</dbReference>
<dbReference type="STRING" id="1120976.SAMN03080606_03413"/>
<dbReference type="Pfam" id="PF00348">
    <property type="entry name" value="polyprenyl_synt"/>
    <property type="match status" value="1"/>
</dbReference>
<dbReference type="PROSITE" id="PS00444">
    <property type="entry name" value="POLYPRENYL_SYNTHASE_2"/>
    <property type="match status" value="1"/>
</dbReference>
<dbReference type="InterPro" id="IPR053378">
    <property type="entry name" value="Prenyl_diphosphate_synthase"/>
</dbReference>
<evidence type="ECO:0000256" key="3">
    <source>
        <dbReference type="ARBA" id="ARBA00012439"/>
    </source>
</evidence>
<evidence type="ECO:0000256" key="9">
    <source>
        <dbReference type="ARBA" id="ARBA00032380"/>
    </source>
</evidence>
<dbReference type="NCBIfam" id="NF045485">
    <property type="entry name" value="FPPsyn"/>
    <property type="match status" value="1"/>
</dbReference>
<dbReference type="EC" id="2.5.1.10" evidence="3"/>
<keyword evidence="14" id="KW-1185">Reference proteome</keyword>
<dbReference type="GO" id="GO:0004337">
    <property type="term" value="F:(2E,6E)-farnesyl diphosphate synthase activity"/>
    <property type="evidence" value="ECO:0007669"/>
    <property type="project" value="UniProtKB-EC"/>
</dbReference>
<keyword evidence="8" id="KW-0414">Isoprene biosynthesis</keyword>
<dbReference type="GO" id="GO:0005737">
    <property type="term" value="C:cytoplasm"/>
    <property type="evidence" value="ECO:0007669"/>
    <property type="project" value="UniProtKB-ARBA"/>
</dbReference>
<evidence type="ECO:0000256" key="4">
    <source>
        <dbReference type="ARBA" id="ARBA00015100"/>
    </source>
</evidence>
<protein>
    <recommendedName>
        <fullName evidence="4">Farnesyl diphosphate synthase</fullName>
        <ecNumber evidence="3">2.5.1.10</ecNumber>
    </recommendedName>
    <alternativeName>
        <fullName evidence="10">(2E,6E)-farnesyl diphosphate synthase</fullName>
    </alternativeName>
    <alternativeName>
        <fullName evidence="9">Geranyltranstransferase</fullName>
    </alternativeName>
</protein>
<comment type="catalytic activity">
    <reaction evidence="11">
        <text>isopentenyl diphosphate + (2E)-geranyl diphosphate = (2E,6E)-farnesyl diphosphate + diphosphate</text>
        <dbReference type="Rhea" id="RHEA:19361"/>
        <dbReference type="ChEBI" id="CHEBI:33019"/>
        <dbReference type="ChEBI" id="CHEBI:58057"/>
        <dbReference type="ChEBI" id="CHEBI:128769"/>
        <dbReference type="ChEBI" id="CHEBI:175763"/>
        <dbReference type="EC" id="2.5.1.10"/>
    </reaction>
</comment>
<dbReference type="PANTHER" id="PTHR43281">
    <property type="entry name" value="FARNESYL DIPHOSPHATE SYNTHASE"/>
    <property type="match status" value="1"/>
</dbReference>
<evidence type="ECO:0000256" key="5">
    <source>
        <dbReference type="ARBA" id="ARBA00022679"/>
    </source>
</evidence>
<accession>A0A1G5KDM8</accession>
<name>A0A1G5KDM8_9FIRM</name>
<dbReference type="SUPFAM" id="SSF48576">
    <property type="entry name" value="Terpenoid synthases"/>
    <property type="match status" value="1"/>
</dbReference>
<evidence type="ECO:0000256" key="6">
    <source>
        <dbReference type="ARBA" id="ARBA00022723"/>
    </source>
</evidence>
<dbReference type="SFLD" id="SFLDG01017">
    <property type="entry name" value="Polyprenyl_Transferase_Like"/>
    <property type="match status" value="1"/>
</dbReference>
<dbReference type="Gene3D" id="1.10.600.10">
    <property type="entry name" value="Farnesyl Diphosphate Synthase"/>
    <property type="match status" value="1"/>
</dbReference>
<gene>
    <name evidence="13" type="ORF">SAMN03080606_03413</name>
</gene>
<evidence type="ECO:0000256" key="2">
    <source>
        <dbReference type="ARBA" id="ARBA00006706"/>
    </source>
</evidence>
<evidence type="ECO:0000256" key="1">
    <source>
        <dbReference type="ARBA" id="ARBA00001946"/>
    </source>
</evidence>
<evidence type="ECO:0000256" key="10">
    <source>
        <dbReference type="ARBA" id="ARBA00032873"/>
    </source>
</evidence>
<keyword evidence="6" id="KW-0479">Metal-binding</keyword>
<evidence type="ECO:0000313" key="13">
    <source>
        <dbReference type="EMBL" id="SCY98733.1"/>
    </source>
</evidence>
<evidence type="ECO:0000256" key="12">
    <source>
        <dbReference type="RuleBase" id="RU004466"/>
    </source>
</evidence>
<dbReference type="GO" id="GO:0046872">
    <property type="term" value="F:metal ion binding"/>
    <property type="evidence" value="ECO:0007669"/>
    <property type="project" value="UniProtKB-KW"/>
</dbReference>
<dbReference type="OrthoDB" id="9805316at2"/>
<dbReference type="SFLD" id="SFLDS00005">
    <property type="entry name" value="Isoprenoid_Synthase_Type_I"/>
    <property type="match status" value="1"/>
</dbReference>
<dbReference type="FunFam" id="1.10.600.10:FF:000001">
    <property type="entry name" value="Geranylgeranyl diphosphate synthase"/>
    <property type="match status" value="1"/>
</dbReference>
<sequence length="294" mass="33311">MDLQHQFKEYIQWVNNKLEVYLTNNGTKNKQLFDAMSYSIFAGGKRLRPVLALGAYHMFKDDTQEVMPYACGLEMIHTYSLIHDDLPAMDDDDFRRNKPTNHKVFGEGVAILAGDGLLNYAFEIMLADALINKNVKYYNAIYEISRAAGVHGMIGGQLVDLESEGKTIDIETLDYIHFNKTASMIIASLKVGTIIGDGNQNDINNMEIIGKNLGLAFQIRDDILDIIGNQEMLGKDIGSDQQNEKSTYPSIYGLEYSKNKVMELTQEVDDILSKYGEKALFLRELSLFLMEREY</sequence>
<dbReference type="RefSeq" id="WP_091545883.1">
    <property type="nucleotide sequence ID" value="NZ_FMUS01000026.1"/>
</dbReference>
<dbReference type="AlphaFoldDB" id="A0A1G5KDM8"/>
<dbReference type="GO" id="GO:0016114">
    <property type="term" value="P:terpenoid biosynthetic process"/>
    <property type="evidence" value="ECO:0007669"/>
    <property type="project" value="UniProtKB-ARBA"/>
</dbReference>
<comment type="cofactor">
    <cofactor evidence="1">
        <name>Mg(2+)</name>
        <dbReference type="ChEBI" id="CHEBI:18420"/>
    </cofactor>
</comment>
<dbReference type="InterPro" id="IPR008949">
    <property type="entry name" value="Isoprenoid_synthase_dom_sf"/>
</dbReference>
<evidence type="ECO:0000256" key="8">
    <source>
        <dbReference type="ARBA" id="ARBA00023229"/>
    </source>
</evidence>
<dbReference type="Proteomes" id="UP000198636">
    <property type="component" value="Unassembled WGS sequence"/>
</dbReference>
<comment type="similarity">
    <text evidence="2 12">Belongs to the FPP/GGPP synthase family.</text>
</comment>
<dbReference type="InterPro" id="IPR000092">
    <property type="entry name" value="Polyprenyl_synt"/>
</dbReference>
<dbReference type="PANTHER" id="PTHR43281:SF1">
    <property type="entry name" value="FARNESYL DIPHOSPHATE SYNTHASE"/>
    <property type="match status" value="1"/>
</dbReference>
<dbReference type="InterPro" id="IPR033749">
    <property type="entry name" value="Polyprenyl_synt_CS"/>
</dbReference>
<keyword evidence="5 12" id="KW-0808">Transferase</keyword>
<proteinExistence type="inferred from homology"/>
<evidence type="ECO:0000313" key="14">
    <source>
        <dbReference type="Proteomes" id="UP000198636"/>
    </source>
</evidence>
<evidence type="ECO:0000256" key="11">
    <source>
        <dbReference type="ARBA" id="ARBA00049399"/>
    </source>
</evidence>